<protein>
    <submittedName>
        <fullName evidence="2">Uncharacterized protein</fullName>
    </submittedName>
</protein>
<dbReference type="EMBL" id="JAYMYQ010000010">
    <property type="protein sequence ID" value="KAK7307313.1"/>
    <property type="molecule type" value="Genomic_DNA"/>
</dbReference>
<feature type="compositionally biased region" description="Basic and acidic residues" evidence="1">
    <location>
        <begin position="42"/>
        <end position="63"/>
    </location>
</feature>
<keyword evidence="3" id="KW-1185">Reference proteome</keyword>
<sequence>MVGAFAASKHIGITKQARKVEDYPCKRRARRRRLARTQVSIKGKDGVEKEPKGLNGKQGKDKENGVLMSSNIVVTFHPTPNQPFAQTLGHSTSLAGRKGDIRGENLCMDTIHFQLEVVVAKINGRDELLESHFLPQSPPSNLVEEFSIPNKFHDNVDLGLAGHDFMELHHVGMLPLSLAGYL</sequence>
<organism evidence="2 3">
    <name type="scientific">Canavalia gladiata</name>
    <name type="common">Sword bean</name>
    <name type="synonym">Dolichos gladiatus</name>
    <dbReference type="NCBI Taxonomy" id="3824"/>
    <lineage>
        <taxon>Eukaryota</taxon>
        <taxon>Viridiplantae</taxon>
        <taxon>Streptophyta</taxon>
        <taxon>Embryophyta</taxon>
        <taxon>Tracheophyta</taxon>
        <taxon>Spermatophyta</taxon>
        <taxon>Magnoliopsida</taxon>
        <taxon>eudicotyledons</taxon>
        <taxon>Gunneridae</taxon>
        <taxon>Pentapetalae</taxon>
        <taxon>rosids</taxon>
        <taxon>fabids</taxon>
        <taxon>Fabales</taxon>
        <taxon>Fabaceae</taxon>
        <taxon>Papilionoideae</taxon>
        <taxon>50 kb inversion clade</taxon>
        <taxon>NPAAA clade</taxon>
        <taxon>indigoferoid/millettioid clade</taxon>
        <taxon>Phaseoleae</taxon>
        <taxon>Canavalia</taxon>
    </lineage>
</organism>
<proteinExistence type="predicted"/>
<reference evidence="2 3" key="1">
    <citation type="submission" date="2024-01" db="EMBL/GenBank/DDBJ databases">
        <title>The genomes of 5 underutilized Papilionoideae crops provide insights into root nodulation and disease resistanc.</title>
        <authorList>
            <person name="Jiang F."/>
        </authorList>
    </citation>
    <scope>NUCLEOTIDE SEQUENCE [LARGE SCALE GENOMIC DNA]</scope>
    <source>
        <strain evidence="2">LVBAO_FW01</strain>
        <tissue evidence="2">Leaves</tissue>
    </source>
</reference>
<comment type="caution">
    <text evidence="2">The sequence shown here is derived from an EMBL/GenBank/DDBJ whole genome shotgun (WGS) entry which is preliminary data.</text>
</comment>
<gene>
    <name evidence="2" type="ORF">VNO77_40254</name>
</gene>
<accession>A0AAN9JYN1</accession>
<evidence type="ECO:0000256" key="1">
    <source>
        <dbReference type="SAM" id="MobiDB-lite"/>
    </source>
</evidence>
<feature type="region of interest" description="Disordered" evidence="1">
    <location>
        <begin position="40"/>
        <end position="63"/>
    </location>
</feature>
<dbReference type="AlphaFoldDB" id="A0AAN9JYN1"/>
<evidence type="ECO:0000313" key="3">
    <source>
        <dbReference type="Proteomes" id="UP001367508"/>
    </source>
</evidence>
<evidence type="ECO:0000313" key="2">
    <source>
        <dbReference type="EMBL" id="KAK7307313.1"/>
    </source>
</evidence>
<dbReference type="Proteomes" id="UP001367508">
    <property type="component" value="Unassembled WGS sequence"/>
</dbReference>
<name>A0AAN9JYN1_CANGL</name>